<comment type="subcellular location">
    <subcellularLocation>
        <location evidence="9">Cell membrane</location>
        <topology evidence="9">Multi-pass membrane protein</topology>
    </subcellularLocation>
    <subcellularLocation>
        <location evidence="1">Endomembrane system</location>
        <topology evidence="1">Multi-pass membrane protein</topology>
    </subcellularLocation>
</comment>
<organism evidence="10">
    <name type="scientific">Caldilinea aerophila</name>
    <dbReference type="NCBI Taxonomy" id="133453"/>
    <lineage>
        <taxon>Bacteria</taxon>
        <taxon>Bacillati</taxon>
        <taxon>Chloroflexota</taxon>
        <taxon>Caldilineae</taxon>
        <taxon>Caldilineales</taxon>
        <taxon>Caldilineaceae</taxon>
        <taxon>Caldilinea</taxon>
    </lineage>
</organism>
<feature type="transmembrane region" description="Helical" evidence="9">
    <location>
        <begin position="112"/>
        <end position="139"/>
    </location>
</feature>
<dbReference type="EC" id="7.2.3.1" evidence="9"/>
<evidence type="ECO:0000256" key="2">
    <source>
        <dbReference type="ARBA" id="ARBA00022448"/>
    </source>
</evidence>
<evidence type="ECO:0000256" key="6">
    <source>
        <dbReference type="ARBA" id="ARBA00022989"/>
    </source>
</evidence>
<evidence type="ECO:0000256" key="3">
    <source>
        <dbReference type="ARBA" id="ARBA00022692"/>
    </source>
</evidence>
<feature type="transmembrane region" description="Helical" evidence="9">
    <location>
        <begin position="371"/>
        <end position="392"/>
    </location>
</feature>
<comment type="caution">
    <text evidence="10">The sequence shown here is derived from an EMBL/GenBank/DDBJ whole genome shotgun (WGS) entry which is preliminary data.</text>
</comment>
<evidence type="ECO:0000256" key="1">
    <source>
        <dbReference type="ARBA" id="ARBA00004127"/>
    </source>
</evidence>
<dbReference type="GO" id="GO:0012505">
    <property type="term" value="C:endomembrane system"/>
    <property type="evidence" value="ECO:0007669"/>
    <property type="project" value="UniProtKB-SubCell"/>
</dbReference>
<feature type="transmembrane region" description="Helical" evidence="9">
    <location>
        <begin position="145"/>
        <end position="168"/>
    </location>
</feature>
<feature type="transmembrane region" description="Helical" evidence="9">
    <location>
        <begin position="291"/>
        <end position="308"/>
    </location>
</feature>
<dbReference type="GO" id="GO:0009678">
    <property type="term" value="F:diphosphate hydrolysis-driven proton transmembrane transporter activity"/>
    <property type="evidence" value="ECO:0007669"/>
    <property type="project" value="UniProtKB-UniRule"/>
</dbReference>
<evidence type="ECO:0000256" key="9">
    <source>
        <dbReference type="HAMAP-Rule" id="MF_01129"/>
    </source>
</evidence>
<feature type="transmembrane region" description="Helical" evidence="9">
    <location>
        <begin position="592"/>
        <end position="612"/>
    </location>
</feature>
<feature type="transmembrane region" description="Helical" evidence="9">
    <location>
        <begin position="468"/>
        <end position="486"/>
    </location>
</feature>
<feature type="transmembrane region" description="Helical" evidence="9">
    <location>
        <begin position="314"/>
        <end position="332"/>
    </location>
</feature>
<feature type="transmembrane region" description="Helical" evidence="9">
    <location>
        <begin position="506"/>
        <end position="527"/>
    </location>
</feature>
<keyword evidence="2 9" id="KW-0813">Transport</keyword>
<dbReference type="PIRSF" id="PIRSF001265">
    <property type="entry name" value="H+-PPase"/>
    <property type="match status" value="1"/>
</dbReference>
<protein>
    <recommendedName>
        <fullName evidence="9">Putative K(+)-stimulated pyrophosphate-energized sodium pump</fullName>
        <ecNumber evidence="9">7.2.3.1</ecNumber>
    </recommendedName>
    <alternativeName>
        <fullName evidence="9">Membrane-bound sodium-translocating pyrophosphatase</fullName>
    </alternativeName>
    <alternativeName>
        <fullName evidence="9">Pyrophosphate-energized inorganic pyrophosphatase</fullName>
        <shortName evidence="9">Na(+)-PPase</shortName>
    </alternativeName>
</protein>
<evidence type="ECO:0000256" key="4">
    <source>
        <dbReference type="ARBA" id="ARBA00022842"/>
    </source>
</evidence>
<comment type="caution">
    <text evidence="9">Lacks conserved residue(s) required for the propagation of feature annotation.</text>
</comment>
<evidence type="ECO:0000313" key="10">
    <source>
        <dbReference type="EMBL" id="HDX31361.1"/>
    </source>
</evidence>
<comment type="catalytic activity">
    <reaction evidence="9">
        <text>Na(+)(in) + diphosphate + H2O = Na(+)(out) + 2 phosphate + H(+)</text>
        <dbReference type="Rhea" id="RHEA:57884"/>
        <dbReference type="ChEBI" id="CHEBI:15377"/>
        <dbReference type="ChEBI" id="CHEBI:15378"/>
        <dbReference type="ChEBI" id="CHEBI:29101"/>
        <dbReference type="ChEBI" id="CHEBI:33019"/>
        <dbReference type="ChEBI" id="CHEBI:43474"/>
        <dbReference type="EC" id="7.2.3.1"/>
    </reaction>
</comment>
<keyword evidence="3 9" id="KW-0812">Transmembrane</keyword>
<feature type="transmembrane region" description="Helical" evidence="9">
    <location>
        <begin position="226"/>
        <end position="244"/>
    </location>
</feature>
<dbReference type="AlphaFoldDB" id="A0A7C1JHA1"/>
<dbReference type="Pfam" id="PF03030">
    <property type="entry name" value="H_PPase"/>
    <property type="match status" value="1"/>
</dbReference>
<dbReference type="NCBIfam" id="NF001960">
    <property type="entry name" value="PRK00733.3-5"/>
    <property type="match status" value="1"/>
</dbReference>
<keyword evidence="5 9" id="KW-1278">Translocase</keyword>
<feature type="transmembrane region" description="Helical" evidence="9">
    <location>
        <begin position="47"/>
        <end position="67"/>
    </location>
</feature>
<sequence length="682" mass="69674">MVLSLVGIGFVVYQMRRVLAEDQGNQTMREISRAVQIGAAAFLRREYTYLAGFVVVVALIVAAFINWQTAVNFVVGALISASAGYLGMYVAVRANVRTAAAAARSLNDGLRVAFASGSVMGMAVVSFGLLGLSIMYLIFTGGDRASLAAEIGFLAGFGFGASSIALFARVGGGIYTKAADVGADLVGKVEAGIPEDDPRNPAVIADNVGDNVGDVAGMGADLFESYVGSIIAATALGVTLVLTSGVSSGFIGLPFLIAGGGIIASLIGTFQVKTGEQATQEDLLATLRRSVWTASGVVLIIALLFVLLAGVPFYYFLAILAGLIAGNGIAWFTEYYTSYTNKPTRSIADAAETGPATTIIQGIAVGMNSTAAPVLIVAVAMLLALWFGTQAIPGENGALNITGGLYAVALAGVGMLSTLGVTLATDAYGPVADNAGGIAEMAHLPPEVRQRTDALDSLGNTTAATGKGFAIGSAVLTALALLGAYMDAASIRTLNLLTPTVMPGLLIGAMLPFLFTALTMTAVGKAAKEIVLEVRRQFREIAGLMEGNAKPDYARAVDISTRSALREMIAPGLLAVITPVLAGFLLGKEGLAGLLVGAISAGFLLAVMMANAGGAWDNAKKWIETGQMGGKGSPAHKAAVVGDTVGDPFKDTSGPSLNILIKLMSIVSLVFAGAFGSGLLGF</sequence>
<feature type="transmembrane region" description="Helical" evidence="9">
    <location>
        <begin position="568"/>
        <end position="586"/>
    </location>
</feature>
<keyword evidence="8 9" id="KW-0472">Membrane</keyword>
<comment type="activity regulation">
    <text evidence="9">Requires K(+) for maximal activity.</text>
</comment>
<dbReference type="GO" id="GO:0000287">
    <property type="term" value="F:magnesium ion binding"/>
    <property type="evidence" value="ECO:0007669"/>
    <property type="project" value="UniProtKB-UniRule"/>
</dbReference>
<keyword evidence="6 9" id="KW-1133">Transmembrane helix</keyword>
<dbReference type="PANTHER" id="PTHR31998">
    <property type="entry name" value="K(+)-INSENSITIVE PYROPHOSPHATE-ENERGIZED PROTON PUMP"/>
    <property type="match status" value="1"/>
</dbReference>
<accession>A0A7C1JHA1</accession>
<comment type="subunit">
    <text evidence="9">Homodimer.</text>
</comment>
<feature type="transmembrane region" description="Helical" evidence="9">
    <location>
        <begin position="73"/>
        <end position="92"/>
    </location>
</feature>
<comment type="function">
    <text evidence="9">Sodium pump that utilizes the energy of pyrophosphate hydrolysis as the driving force for Na(+) movement across the membrane.</text>
</comment>
<evidence type="ECO:0000256" key="5">
    <source>
        <dbReference type="ARBA" id="ARBA00022967"/>
    </source>
</evidence>
<reference evidence="10" key="1">
    <citation type="journal article" date="2020" name="mSystems">
        <title>Genome- and Community-Level Interaction Insights into Carbon Utilization and Element Cycling Functions of Hydrothermarchaeota in Hydrothermal Sediment.</title>
        <authorList>
            <person name="Zhou Z."/>
            <person name="Liu Y."/>
            <person name="Xu W."/>
            <person name="Pan J."/>
            <person name="Luo Z.H."/>
            <person name="Li M."/>
        </authorList>
    </citation>
    <scope>NUCLEOTIDE SEQUENCE [LARGE SCALE GENOMIC DNA]</scope>
    <source>
        <strain evidence="10">SpSt-289</strain>
    </source>
</reference>
<comment type="cofactor">
    <cofactor evidence="9">
        <name>Mg(2+)</name>
        <dbReference type="ChEBI" id="CHEBI:18420"/>
    </cofactor>
</comment>
<gene>
    <name evidence="9" type="primary">hppA</name>
    <name evidence="10" type="ORF">ENQ20_07685</name>
</gene>
<proteinExistence type="inferred from homology"/>
<feature type="transmembrane region" description="Helical" evidence="9">
    <location>
        <begin position="659"/>
        <end position="680"/>
    </location>
</feature>
<feature type="transmembrane region" description="Helical" evidence="9">
    <location>
        <begin position="250"/>
        <end position="270"/>
    </location>
</feature>
<keyword evidence="9" id="KW-0915">Sodium</keyword>
<keyword evidence="10" id="KW-0378">Hydrolase</keyword>
<dbReference type="GO" id="GO:0030955">
    <property type="term" value="F:potassium ion binding"/>
    <property type="evidence" value="ECO:0007669"/>
    <property type="project" value="UniProtKB-UniRule"/>
</dbReference>
<name>A0A7C1JHA1_9CHLR</name>
<dbReference type="EMBL" id="DSMG01000083">
    <property type="protein sequence ID" value="HDX31361.1"/>
    <property type="molecule type" value="Genomic_DNA"/>
</dbReference>
<keyword evidence="9" id="KW-0630">Potassium</keyword>
<feature type="site" description="Determinant of potassium dependence" evidence="9">
    <location>
        <position position="463"/>
    </location>
</feature>
<keyword evidence="9" id="KW-0739">Sodium transport</keyword>
<dbReference type="GO" id="GO:0004427">
    <property type="term" value="F:inorganic diphosphate phosphatase activity"/>
    <property type="evidence" value="ECO:0007669"/>
    <property type="project" value="UniProtKB-UniRule"/>
</dbReference>
<evidence type="ECO:0000256" key="7">
    <source>
        <dbReference type="ARBA" id="ARBA00023065"/>
    </source>
</evidence>
<keyword evidence="7 9" id="KW-0406">Ion transport</keyword>
<keyword evidence="9" id="KW-1003">Cell membrane</keyword>
<evidence type="ECO:0000256" key="8">
    <source>
        <dbReference type="ARBA" id="ARBA00023136"/>
    </source>
</evidence>
<dbReference type="GO" id="GO:0006814">
    <property type="term" value="P:sodium ion transport"/>
    <property type="evidence" value="ECO:0007669"/>
    <property type="project" value="UniProtKB-UniRule"/>
</dbReference>
<keyword evidence="4 9" id="KW-0460">Magnesium</keyword>
<dbReference type="InterPro" id="IPR004131">
    <property type="entry name" value="PPase-energised_H-pump"/>
</dbReference>
<comment type="similarity">
    <text evidence="9">Belongs to the H(+)-translocating pyrophosphatase (TC 3.A.10) family. K(+)-stimulated subfamily.</text>
</comment>
<feature type="transmembrane region" description="Helical" evidence="9">
    <location>
        <begin position="404"/>
        <end position="424"/>
    </location>
</feature>
<dbReference type="GO" id="GO:0005886">
    <property type="term" value="C:plasma membrane"/>
    <property type="evidence" value="ECO:0007669"/>
    <property type="project" value="UniProtKB-SubCell"/>
</dbReference>
<dbReference type="HAMAP" id="MF_01129">
    <property type="entry name" value="PPase_energized_pump"/>
    <property type="match status" value="1"/>
</dbReference>
<dbReference type="NCBIfam" id="TIGR01104">
    <property type="entry name" value="V_PPase"/>
    <property type="match status" value="1"/>
</dbReference>